<protein>
    <submittedName>
        <fullName evidence="1">Uncharacterized protein</fullName>
    </submittedName>
</protein>
<reference evidence="1 2" key="1">
    <citation type="journal article" date="2021" name="Elife">
        <title>Chloroplast acquisition without the gene transfer in kleptoplastic sea slugs, Plakobranchus ocellatus.</title>
        <authorList>
            <person name="Maeda T."/>
            <person name="Takahashi S."/>
            <person name="Yoshida T."/>
            <person name="Shimamura S."/>
            <person name="Takaki Y."/>
            <person name="Nagai Y."/>
            <person name="Toyoda A."/>
            <person name="Suzuki Y."/>
            <person name="Arimoto A."/>
            <person name="Ishii H."/>
            <person name="Satoh N."/>
            <person name="Nishiyama T."/>
            <person name="Hasebe M."/>
            <person name="Maruyama T."/>
            <person name="Minagawa J."/>
            <person name="Obokata J."/>
            <person name="Shigenobu S."/>
        </authorList>
    </citation>
    <scope>NUCLEOTIDE SEQUENCE [LARGE SCALE GENOMIC DNA]</scope>
</reference>
<name>A0AAV4BFI5_9GAST</name>
<dbReference type="AlphaFoldDB" id="A0AAV4BFI5"/>
<evidence type="ECO:0000313" key="2">
    <source>
        <dbReference type="Proteomes" id="UP000735302"/>
    </source>
</evidence>
<comment type="caution">
    <text evidence="1">The sequence shown here is derived from an EMBL/GenBank/DDBJ whole genome shotgun (WGS) entry which is preliminary data.</text>
</comment>
<dbReference type="EMBL" id="BLXT01004905">
    <property type="protein sequence ID" value="GFO17865.1"/>
    <property type="molecule type" value="Genomic_DNA"/>
</dbReference>
<proteinExistence type="predicted"/>
<evidence type="ECO:0000313" key="1">
    <source>
        <dbReference type="EMBL" id="GFO17865.1"/>
    </source>
</evidence>
<accession>A0AAV4BFI5</accession>
<sequence>MVETYILYGKNIETPKNRTSKLNNLAMLKKLGVIFSTTSTKRPKHFQSKAKFIVFEGEDWAVKLLKIVEPIQESRSFRLGNHQCWTPRIATGAPRDKTDLPGVQRCSGSLKINQVRIDQLDLAEGRTKISYRHSCTVKGGKSKNVPRPMRLFSLSQCCRKIQRLKHVAQEMKEAILAQQMGQILFKKETNKT</sequence>
<dbReference type="Proteomes" id="UP000735302">
    <property type="component" value="Unassembled WGS sequence"/>
</dbReference>
<keyword evidence="2" id="KW-1185">Reference proteome</keyword>
<gene>
    <name evidence="1" type="ORF">PoB_004437000</name>
</gene>
<organism evidence="1 2">
    <name type="scientific">Plakobranchus ocellatus</name>
    <dbReference type="NCBI Taxonomy" id="259542"/>
    <lineage>
        <taxon>Eukaryota</taxon>
        <taxon>Metazoa</taxon>
        <taxon>Spiralia</taxon>
        <taxon>Lophotrochozoa</taxon>
        <taxon>Mollusca</taxon>
        <taxon>Gastropoda</taxon>
        <taxon>Heterobranchia</taxon>
        <taxon>Euthyneura</taxon>
        <taxon>Panpulmonata</taxon>
        <taxon>Sacoglossa</taxon>
        <taxon>Placobranchoidea</taxon>
        <taxon>Plakobranchidae</taxon>
        <taxon>Plakobranchus</taxon>
    </lineage>
</organism>